<dbReference type="CDD" id="cd06261">
    <property type="entry name" value="TM_PBP2"/>
    <property type="match status" value="1"/>
</dbReference>
<evidence type="ECO:0000313" key="10">
    <source>
        <dbReference type="EMBL" id="ORX14970.1"/>
    </source>
</evidence>
<keyword evidence="2 7" id="KW-0813">Transport</keyword>
<proteinExistence type="inferred from homology"/>
<evidence type="ECO:0000259" key="8">
    <source>
        <dbReference type="PROSITE" id="PS50928"/>
    </source>
</evidence>
<dbReference type="STRING" id="59750.AWC31_27940"/>
<dbReference type="InterPro" id="IPR000515">
    <property type="entry name" value="MetI-like"/>
</dbReference>
<evidence type="ECO:0000256" key="4">
    <source>
        <dbReference type="ARBA" id="ARBA00022692"/>
    </source>
</evidence>
<protein>
    <submittedName>
        <fullName evidence="9">Peptide ABC transporter permease</fullName>
    </submittedName>
</protein>
<evidence type="ECO:0000256" key="1">
    <source>
        <dbReference type="ARBA" id="ARBA00004651"/>
    </source>
</evidence>
<sequence>MARFIVRRVLGMIAVLFAISLLVFVIFNVIPNSDPAARIAGKNANPALIARVSQDLGLDQPLPVQYLTMMKQIVTGQLTSYASNRNVAEQIWEGLPATMSLCIGAAVLWMALAIWFGYLSAVHAGRFTDRALTVLSLAGISMPVFWLAAILLYYLSYKLELFPASSYVPLAENPLQWAYHLILPWVTLAVLYVGFYSRVLRTNMLDVANEDYVRTARAKGISERQVRTRHILRNSLIPIVTLFGLDFGAVVGGGAILTETVFNINGVGLYAGEAIRTLDLPPLIGVTMYGAFFIVLFNTIVDLAYAYLDPRIRLGEAAPA</sequence>
<comment type="similarity">
    <text evidence="7">Belongs to the binding-protein-dependent transport system permease family.</text>
</comment>
<evidence type="ECO:0000256" key="2">
    <source>
        <dbReference type="ARBA" id="ARBA00022448"/>
    </source>
</evidence>
<keyword evidence="5 7" id="KW-1133">Transmembrane helix</keyword>
<dbReference type="SUPFAM" id="SSF161098">
    <property type="entry name" value="MetI-like"/>
    <property type="match status" value="1"/>
</dbReference>
<name>A0A132PID5_9MYCO</name>
<dbReference type="Gene3D" id="1.10.3720.10">
    <property type="entry name" value="MetI-like"/>
    <property type="match status" value="1"/>
</dbReference>
<feature type="transmembrane region" description="Helical" evidence="7">
    <location>
        <begin position="131"/>
        <end position="157"/>
    </location>
</feature>
<dbReference type="GO" id="GO:0005886">
    <property type="term" value="C:plasma membrane"/>
    <property type="evidence" value="ECO:0007669"/>
    <property type="project" value="UniProtKB-SubCell"/>
</dbReference>
<feature type="domain" description="ABC transmembrane type-1" evidence="8">
    <location>
        <begin position="95"/>
        <end position="305"/>
    </location>
</feature>
<dbReference type="PATRIC" id="fig|59750.3.peg.1987"/>
<dbReference type="PROSITE" id="PS50928">
    <property type="entry name" value="ABC_TM1"/>
    <property type="match status" value="1"/>
</dbReference>
<evidence type="ECO:0000256" key="7">
    <source>
        <dbReference type="RuleBase" id="RU363032"/>
    </source>
</evidence>
<dbReference type="GO" id="GO:0055085">
    <property type="term" value="P:transmembrane transport"/>
    <property type="evidence" value="ECO:0007669"/>
    <property type="project" value="InterPro"/>
</dbReference>
<dbReference type="InterPro" id="IPR045621">
    <property type="entry name" value="BPD_transp_1_N"/>
</dbReference>
<dbReference type="AlphaFoldDB" id="A0A132PID5"/>
<dbReference type="RefSeq" id="WP_067853052.1">
    <property type="nucleotide sequence ID" value="NZ_JACKUA010000030.1"/>
</dbReference>
<comment type="subcellular location">
    <subcellularLocation>
        <location evidence="1 7">Cell membrane</location>
        <topology evidence="1 7">Multi-pass membrane protein</topology>
    </subcellularLocation>
</comment>
<reference evidence="10 12" key="2">
    <citation type="submission" date="2016-01" db="EMBL/GenBank/DDBJ databases">
        <title>The new phylogeny of the genus Mycobacterium.</title>
        <authorList>
            <person name="Tarcisio F."/>
            <person name="Conor M."/>
            <person name="Antonella G."/>
            <person name="Elisabetta G."/>
            <person name="Giulia F.S."/>
            <person name="Sara T."/>
            <person name="Anna F."/>
            <person name="Clotilde B."/>
            <person name="Roberto B."/>
            <person name="Veronica D.S."/>
            <person name="Fabio R."/>
            <person name="Monica P."/>
            <person name="Olivier J."/>
            <person name="Enrico T."/>
            <person name="Nicola S."/>
        </authorList>
    </citation>
    <scope>NUCLEOTIDE SEQUENCE [LARGE SCALE GENOMIC DNA]</scope>
    <source>
        <strain evidence="10 12">ATCC 700010</strain>
    </source>
</reference>
<dbReference type="PANTHER" id="PTHR43163">
    <property type="entry name" value="DIPEPTIDE TRANSPORT SYSTEM PERMEASE PROTEIN DPPB-RELATED"/>
    <property type="match status" value="1"/>
</dbReference>
<keyword evidence="3" id="KW-1003">Cell membrane</keyword>
<feature type="transmembrane region" description="Helical" evidence="7">
    <location>
        <begin position="9"/>
        <end position="30"/>
    </location>
</feature>
<feature type="transmembrane region" description="Helical" evidence="7">
    <location>
        <begin position="97"/>
        <end position="119"/>
    </location>
</feature>
<organism evidence="9 11">
    <name type="scientific">Mycolicibacterium wolinskyi</name>
    <dbReference type="NCBI Taxonomy" id="59750"/>
    <lineage>
        <taxon>Bacteria</taxon>
        <taxon>Bacillati</taxon>
        <taxon>Actinomycetota</taxon>
        <taxon>Actinomycetes</taxon>
        <taxon>Mycobacteriales</taxon>
        <taxon>Mycobacteriaceae</taxon>
        <taxon>Mycolicibacterium</taxon>
    </lineage>
</organism>
<feature type="transmembrane region" description="Helical" evidence="7">
    <location>
        <begin position="177"/>
        <end position="195"/>
    </location>
</feature>
<feature type="transmembrane region" description="Helical" evidence="7">
    <location>
        <begin position="236"/>
        <end position="257"/>
    </location>
</feature>
<evidence type="ECO:0000313" key="9">
    <source>
        <dbReference type="EMBL" id="KWX21762.1"/>
    </source>
</evidence>
<dbReference type="InterPro" id="IPR035906">
    <property type="entry name" value="MetI-like_sf"/>
</dbReference>
<dbReference type="Pfam" id="PF00528">
    <property type="entry name" value="BPD_transp_1"/>
    <property type="match status" value="1"/>
</dbReference>
<feature type="transmembrane region" description="Helical" evidence="7">
    <location>
        <begin position="286"/>
        <end position="308"/>
    </location>
</feature>
<dbReference type="Proteomes" id="UP000193964">
    <property type="component" value="Unassembled WGS sequence"/>
</dbReference>
<evidence type="ECO:0000256" key="3">
    <source>
        <dbReference type="ARBA" id="ARBA00022475"/>
    </source>
</evidence>
<evidence type="ECO:0000313" key="11">
    <source>
        <dbReference type="Proteomes" id="UP000070612"/>
    </source>
</evidence>
<accession>A0A132PID5</accession>
<dbReference type="EMBL" id="LGTW01000017">
    <property type="protein sequence ID" value="KWX21762.1"/>
    <property type="molecule type" value="Genomic_DNA"/>
</dbReference>
<evidence type="ECO:0000256" key="5">
    <source>
        <dbReference type="ARBA" id="ARBA00022989"/>
    </source>
</evidence>
<dbReference type="Proteomes" id="UP000070612">
    <property type="component" value="Unassembled WGS sequence"/>
</dbReference>
<gene>
    <name evidence="9" type="ORF">AFM11_23175</name>
    <name evidence="10" type="ORF">AWC31_27940</name>
</gene>
<reference evidence="9 11" key="1">
    <citation type="submission" date="2015-07" db="EMBL/GenBank/DDBJ databases">
        <title>A draft genome sequence of Mycobacterium wolinskyi.</title>
        <authorList>
            <person name="de Man T.J."/>
            <person name="Perry K.A."/>
            <person name="Coulliette A.D."/>
            <person name="Jensen B."/>
            <person name="Toney N.C."/>
            <person name="Limbago B.M."/>
            <person name="Noble-Wang J."/>
        </authorList>
    </citation>
    <scope>NUCLEOTIDE SEQUENCE [LARGE SCALE GENOMIC DNA]</scope>
    <source>
        <strain evidence="9 11">CDC_01</strain>
    </source>
</reference>
<evidence type="ECO:0000313" key="12">
    <source>
        <dbReference type="Proteomes" id="UP000193964"/>
    </source>
</evidence>
<dbReference type="PANTHER" id="PTHR43163:SF6">
    <property type="entry name" value="DIPEPTIDE TRANSPORT SYSTEM PERMEASE PROTEIN DPPB-RELATED"/>
    <property type="match status" value="1"/>
</dbReference>
<keyword evidence="6 7" id="KW-0472">Membrane</keyword>
<dbReference type="EMBL" id="LQQA01000015">
    <property type="protein sequence ID" value="ORX14970.1"/>
    <property type="molecule type" value="Genomic_DNA"/>
</dbReference>
<comment type="caution">
    <text evidence="9">The sequence shown here is derived from an EMBL/GenBank/DDBJ whole genome shotgun (WGS) entry which is preliminary data.</text>
</comment>
<dbReference type="Pfam" id="PF19300">
    <property type="entry name" value="BPD_transp_1_N"/>
    <property type="match status" value="1"/>
</dbReference>
<keyword evidence="11" id="KW-1185">Reference proteome</keyword>
<dbReference type="OrthoDB" id="147639at2"/>
<keyword evidence="4 7" id="KW-0812">Transmembrane</keyword>
<evidence type="ECO:0000256" key="6">
    <source>
        <dbReference type="ARBA" id="ARBA00023136"/>
    </source>
</evidence>